<protein>
    <submittedName>
        <fullName evidence="2">Insulinase</fullName>
    </submittedName>
</protein>
<proteinExistence type="predicted"/>
<dbReference type="InterPro" id="IPR055130">
    <property type="entry name" value="PreP_C"/>
</dbReference>
<reference evidence="2" key="1">
    <citation type="submission" date="2023-06" db="EMBL/GenBank/DDBJ databases">
        <authorList>
            <person name="Kurt Z."/>
        </authorList>
    </citation>
    <scope>NUCLEOTIDE SEQUENCE</scope>
</reference>
<comment type="caution">
    <text evidence="2">The sequence shown here is derived from an EMBL/GenBank/DDBJ whole genome shotgun (WGS) entry which is preliminary data.</text>
</comment>
<dbReference type="InterPro" id="IPR011765">
    <property type="entry name" value="Pept_M16_N"/>
</dbReference>
<dbReference type="SMART" id="SM01264">
    <property type="entry name" value="M16C_associated"/>
    <property type="match status" value="1"/>
</dbReference>
<dbReference type="Gene3D" id="3.30.830.10">
    <property type="entry name" value="Metalloenzyme, LuxS/M16 peptidase-like"/>
    <property type="match status" value="4"/>
</dbReference>
<evidence type="ECO:0000313" key="3">
    <source>
        <dbReference type="EMBL" id="CAL6065649.1"/>
    </source>
</evidence>
<dbReference type="Pfam" id="PF22516">
    <property type="entry name" value="PreP_C"/>
    <property type="match status" value="1"/>
</dbReference>
<sequence length="958" mass="108973">MFNLVRSSHLPSQNSQLDVYEHSVYKTKLYFITPPESITDSTFAISFNTPPTDSTGIQHICEHSVLCGSQRYPVKEPFGDLLQSSLQTFLNAFTYTEHTCYPVSSRCEADFYNLVSVYLDAVFNPSFQTDDRIFKQEGFHLHLENAEDQLKYSGVVLNEMRGVYSDPQQKGQSRLQSNLFNNSSLGFESGGDPEQIVTLTAQKLNDFQNEFYQPENGTVFVMSRFQPEKILNLINSLFPQHTRGGKKHENDFKNILPIPTGEAEFASEEGKFHVFRGIIGKKIENVSPLENYLIKIADYTLHDAPGAPVSQRVEESGICESFSSQYDNSQEFSIVTQSFQGCGEKYGELNEIVKKCYTEILGEEEGELNTFLTEKKIKSVINHLLIEMNEVTGEYGISLMGDVFLHALYGIDNFDAFLDHNAILKQIEEMDWNDLKAHIVQIIQQYFQHEQSIFTLKPNAQLNVQQNLADQQSLEALKASMTPEQIEALIQETHHIMSRQLTHDTPEQKACLPKLSLSDLNAVTNGYSQLKLKEQKHFIHFDTETQLIYFKLIFFPEVKSIYDMQVFSLLTDILTNVRTEKYTLDELSTEISSVTGGIELCVDSMKDDFELAVEFKCLPNKLHQALELIVEILTKSDFSDSQRVQQQITKAKQDISSELDGDGVYEAIQQVSIGSIVKQGVVDDKCGWFGYLKFLKSIEFENQDEGEEDEEEEEQETESTILPKAIPFEEIQQQLQGYLQLLTQQQMLCIAGSDKVLIPQLEQSIALNFTCFKVVNEITKQNLDFIEIFVPHEIKINADVNYVVKAVPLTQITPHLILANQIITTKYLWDQVRVTGGAYGCNATVMLANLLMISSYRDPNHQRTIEKYDGIAEYLQQLELTETDLDQLKIGTVGARQPPSTPYERFDKAIQYYIMHIDSNNYKGMVDEIKYVNLQGVKKCVDIYQQLSGVQAAVAKGK</sequence>
<keyword evidence="4" id="KW-1185">Reference proteome</keyword>
<accession>A0AA86PVQ4</accession>
<dbReference type="GO" id="GO:0004222">
    <property type="term" value="F:metalloendopeptidase activity"/>
    <property type="evidence" value="ECO:0007669"/>
    <property type="project" value="TreeGrafter"/>
</dbReference>
<dbReference type="EMBL" id="CATOUU010000773">
    <property type="protein sequence ID" value="CAI9947144.1"/>
    <property type="molecule type" value="Genomic_DNA"/>
</dbReference>
<gene>
    <name evidence="2" type="ORF">HINF_LOCUS34789</name>
    <name evidence="3" type="ORF">HINF_LOCUS51942</name>
</gene>
<dbReference type="InterPro" id="IPR007863">
    <property type="entry name" value="Peptidase_M16_C"/>
</dbReference>
<dbReference type="PANTHER" id="PTHR43016:SF13">
    <property type="entry name" value="PRESEQUENCE PROTEASE, MITOCHONDRIAL"/>
    <property type="match status" value="1"/>
</dbReference>
<dbReference type="Proteomes" id="UP001642409">
    <property type="component" value="Unassembled WGS sequence"/>
</dbReference>
<evidence type="ECO:0000313" key="4">
    <source>
        <dbReference type="Proteomes" id="UP001642409"/>
    </source>
</evidence>
<dbReference type="PANTHER" id="PTHR43016">
    <property type="entry name" value="PRESEQUENCE PROTEASE"/>
    <property type="match status" value="1"/>
</dbReference>
<dbReference type="EMBL" id="CAXDID020000256">
    <property type="protein sequence ID" value="CAL6065649.1"/>
    <property type="molecule type" value="Genomic_DNA"/>
</dbReference>
<dbReference type="GO" id="GO:0046872">
    <property type="term" value="F:metal ion binding"/>
    <property type="evidence" value="ECO:0007669"/>
    <property type="project" value="InterPro"/>
</dbReference>
<dbReference type="Pfam" id="PF08367">
    <property type="entry name" value="M16C_assoc"/>
    <property type="match status" value="1"/>
</dbReference>
<evidence type="ECO:0000313" key="2">
    <source>
        <dbReference type="EMBL" id="CAI9947144.1"/>
    </source>
</evidence>
<dbReference type="GO" id="GO:0016485">
    <property type="term" value="P:protein processing"/>
    <property type="evidence" value="ECO:0007669"/>
    <property type="project" value="TreeGrafter"/>
</dbReference>
<dbReference type="Pfam" id="PF00675">
    <property type="entry name" value="Peptidase_M16"/>
    <property type="match status" value="1"/>
</dbReference>
<dbReference type="AlphaFoldDB" id="A0AA86PVQ4"/>
<dbReference type="InterPro" id="IPR013578">
    <property type="entry name" value="Peptidase_M16C_assoc"/>
</dbReference>
<evidence type="ECO:0000259" key="1">
    <source>
        <dbReference type="SMART" id="SM01264"/>
    </source>
</evidence>
<dbReference type="InterPro" id="IPR011249">
    <property type="entry name" value="Metalloenz_LuxS/M16"/>
</dbReference>
<dbReference type="Pfam" id="PF05193">
    <property type="entry name" value="Peptidase_M16_C"/>
    <property type="match status" value="1"/>
</dbReference>
<dbReference type="SUPFAM" id="SSF63411">
    <property type="entry name" value="LuxS/MPP-like metallohydrolase"/>
    <property type="match status" value="4"/>
</dbReference>
<reference evidence="3 4" key="2">
    <citation type="submission" date="2024-07" db="EMBL/GenBank/DDBJ databases">
        <authorList>
            <person name="Akdeniz Z."/>
        </authorList>
    </citation>
    <scope>NUCLEOTIDE SEQUENCE [LARGE SCALE GENOMIC DNA]</scope>
</reference>
<name>A0AA86PVQ4_9EUKA</name>
<organism evidence="2">
    <name type="scientific">Hexamita inflata</name>
    <dbReference type="NCBI Taxonomy" id="28002"/>
    <lineage>
        <taxon>Eukaryota</taxon>
        <taxon>Metamonada</taxon>
        <taxon>Diplomonadida</taxon>
        <taxon>Hexamitidae</taxon>
        <taxon>Hexamitinae</taxon>
        <taxon>Hexamita</taxon>
    </lineage>
</organism>
<feature type="domain" description="Peptidase M16C associated" evidence="1">
    <location>
        <begin position="456"/>
        <end position="698"/>
    </location>
</feature>